<feature type="non-terminal residue" evidence="1">
    <location>
        <position position="1"/>
    </location>
</feature>
<dbReference type="PANTHER" id="PTHR30160:SF7">
    <property type="entry name" value="ADP-HEPTOSE--LPS HEPTOSYLTRANSFERASE 2"/>
    <property type="match status" value="1"/>
</dbReference>
<dbReference type="EMBL" id="UINC01014544">
    <property type="protein sequence ID" value="SVA61969.1"/>
    <property type="molecule type" value="Genomic_DNA"/>
</dbReference>
<name>A0A381XB42_9ZZZZ</name>
<proteinExistence type="predicted"/>
<dbReference type="AlphaFoldDB" id="A0A381XB42"/>
<dbReference type="SUPFAM" id="SSF53756">
    <property type="entry name" value="UDP-Glycosyltransferase/glycogen phosphorylase"/>
    <property type="match status" value="1"/>
</dbReference>
<gene>
    <name evidence="1" type="ORF">METZ01_LOCUS114823</name>
</gene>
<dbReference type="GO" id="GO:0008713">
    <property type="term" value="F:ADP-heptose-lipopolysaccharide heptosyltransferase activity"/>
    <property type="evidence" value="ECO:0007669"/>
    <property type="project" value="TreeGrafter"/>
</dbReference>
<protein>
    <submittedName>
        <fullName evidence="1">Uncharacterized protein</fullName>
    </submittedName>
</protein>
<dbReference type="InterPro" id="IPR051199">
    <property type="entry name" value="LPS_LOS_Heptosyltrfase"/>
</dbReference>
<evidence type="ECO:0000313" key="1">
    <source>
        <dbReference type="EMBL" id="SVA61969.1"/>
    </source>
</evidence>
<sequence length="191" mass="21812">MKILTIQNRMGIGDMVIFLPFIESIAKNFNSPITLLVKESSKANEYLNNNSKIKKIIDLKRSNKNNGYHDGILGFFRLAEELKKHSFDKVFIFNSSLRYNLICKLAGITEIYQYPLFKKKKQNIIDAAKSLLLNKLNIKVESNPKIFLEDNLIQKAKTQFNISDNKLNILLGIGGSGPTKRTPANKFIEFI</sequence>
<dbReference type="GO" id="GO:0009244">
    <property type="term" value="P:lipopolysaccharide core region biosynthetic process"/>
    <property type="evidence" value="ECO:0007669"/>
    <property type="project" value="TreeGrafter"/>
</dbReference>
<feature type="non-terminal residue" evidence="1">
    <location>
        <position position="191"/>
    </location>
</feature>
<dbReference type="PANTHER" id="PTHR30160">
    <property type="entry name" value="TETRAACYLDISACCHARIDE 4'-KINASE-RELATED"/>
    <property type="match status" value="1"/>
</dbReference>
<dbReference type="GO" id="GO:0005829">
    <property type="term" value="C:cytosol"/>
    <property type="evidence" value="ECO:0007669"/>
    <property type="project" value="TreeGrafter"/>
</dbReference>
<dbReference type="Gene3D" id="3.40.50.2000">
    <property type="entry name" value="Glycogen Phosphorylase B"/>
    <property type="match status" value="1"/>
</dbReference>
<reference evidence="1" key="1">
    <citation type="submission" date="2018-05" db="EMBL/GenBank/DDBJ databases">
        <authorList>
            <person name="Lanie J.A."/>
            <person name="Ng W.-L."/>
            <person name="Kazmierczak K.M."/>
            <person name="Andrzejewski T.M."/>
            <person name="Davidsen T.M."/>
            <person name="Wayne K.J."/>
            <person name="Tettelin H."/>
            <person name="Glass J.I."/>
            <person name="Rusch D."/>
            <person name="Podicherti R."/>
            <person name="Tsui H.-C.T."/>
            <person name="Winkler M.E."/>
        </authorList>
    </citation>
    <scope>NUCLEOTIDE SEQUENCE</scope>
</reference>
<organism evidence="1">
    <name type="scientific">marine metagenome</name>
    <dbReference type="NCBI Taxonomy" id="408172"/>
    <lineage>
        <taxon>unclassified sequences</taxon>
        <taxon>metagenomes</taxon>
        <taxon>ecological metagenomes</taxon>
    </lineage>
</organism>
<accession>A0A381XB42</accession>